<name>A0ABR8C8U8_9CYAN</name>
<sequence>MTSVGKSIGFIFAIGKRLRDWFLLAKQLREFKSLMSESQELLALTAQAMLLTNPLFLSGVTISTVLTFVWAFVAFVTLIIYCFAR</sequence>
<gene>
    <name evidence="2" type="ORF">H6G05_10170</name>
</gene>
<dbReference type="Proteomes" id="UP000618445">
    <property type="component" value="Unassembled WGS sequence"/>
</dbReference>
<reference evidence="2 3" key="1">
    <citation type="journal article" date="2020" name="ISME J.">
        <title>Comparative genomics reveals insights into cyanobacterial evolution and habitat adaptation.</title>
        <authorList>
            <person name="Chen M.Y."/>
            <person name="Teng W.K."/>
            <person name="Zhao L."/>
            <person name="Hu C.X."/>
            <person name="Zhou Y.K."/>
            <person name="Han B.P."/>
            <person name="Song L.R."/>
            <person name="Shu W.S."/>
        </authorList>
    </citation>
    <scope>NUCLEOTIDE SEQUENCE [LARGE SCALE GENOMIC DNA]</scope>
    <source>
        <strain evidence="2 3">FACHB-1050</strain>
    </source>
</reference>
<accession>A0ABR8C8U8</accession>
<evidence type="ECO:0000313" key="3">
    <source>
        <dbReference type="Proteomes" id="UP000618445"/>
    </source>
</evidence>
<comment type="caution">
    <text evidence="2">The sequence shown here is derived from an EMBL/GenBank/DDBJ whole genome shotgun (WGS) entry which is preliminary data.</text>
</comment>
<keyword evidence="1" id="KW-0472">Membrane</keyword>
<evidence type="ECO:0000313" key="2">
    <source>
        <dbReference type="EMBL" id="MBD2317208.1"/>
    </source>
</evidence>
<keyword evidence="1" id="KW-0812">Transmembrane</keyword>
<organism evidence="2 3">
    <name type="scientific">Phormidium tenue FACHB-1050</name>
    <dbReference type="NCBI Taxonomy" id="2692857"/>
    <lineage>
        <taxon>Bacteria</taxon>
        <taxon>Bacillati</taxon>
        <taxon>Cyanobacteriota</taxon>
        <taxon>Cyanophyceae</taxon>
        <taxon>Oscillatoriophycideae</taxon>
        <taxon>Oscillatoriales</taxon>
        <taxon>Oscillatoriaceae</taxon>
        <taxon>Phormidium</taxon>
    </lineage>
</organism>
<keyword evidence="3" id="KW-1185">Reference proteome</keyword>
<dbReference type="RefSeq" id="WP_190578068.1">
    <property type="nucleotide sequence ID" value="NZ_CAWPQU010000005.1"/>
</dbReference>
<evidence type="ECO:0000256" key="1">
    <source>
        <dbReference type="SAM" id="Phobius"/>
    </source>
</evidence>
<dbReference type="EMBL" id="JACJQY010000013">
    <property type="protein sequence ID" value="MBD2317208.1"/>
    <property type="molecule type" value="Genomic_DNA"/>
</dbReference>
<protein>
    <submittedName>
        <fullName evidence="2">Uncharacterized protein</fullName>
    </submittedName>
</protein>
<feature type="transmembrane region" description="Helical" evidence="1">
    <location>
        <begin position="55"/>
        <end position="84"/>
    </location>
</feature>
<keyword evidence="1" id="KW-1133">Transmembrane helix</keyword>
<proteinExistence type="predicted"/>